<keyword evidence="2" id="KW-0812">Transmembrane</keyword>
<feature type="region of interest" description="Disordered" evidence="1">
    <location>
        <begin position="909"/>
        <end position="1026"/>
    </location>
</feature>
<feature type="region of interest" description="Disordered" evidence="1">
    <location>
        <begin position="691"/>
        <end position="824"/>
    </location>
</feature>
<keyword evidence="2" id="KW-0472">Membrane</keyword>
<protein>
    <submittedName>
        <fullName evidence="4">Uncharacterized protein</fullName>
    </submittedName>
</protein>
<feature type="compositionally biased region" description="Basic and acidic residues" evidence="1">
    <location>
        <begin position="618"/>
        <end position="636"/>
    </location>
</feature>
<name>A0ABP1PPW4_9HEXA</name>
<evidence type="ECO:0000256" key="1">
    <source>
        <dbReference type="SAM" id="MobiDB-lite"/>
    </source>
</evidence>
<feature type="region of interest" description="Disordered" evidence="1">
    <location>
        <begin position="1043"/>
        <end position="1079"/>
    </location>
</feature>
<feature type="region of interest" description="Disordered" evidence="1">
    <location>
        <begin position="283"/>
        <end position="306"/>
    </location>
</feature>
<evidence type="ECO:0000256" key="2">
    <source>
        <dbReference type="SAM" id="Phobius"/>
    </source>
</evidence>
<feature type="region of interest" description="Disordered" evidence="1">
    <location>
        <begin position="195"/>
        <end position="224"/>
    </location>
</feature>
<dbReference type="EMBL" id="CAXLJM020000006">
    <property type="protein sequence ID" value="CAL8071589.1"/>
    <property type="molecule type" value="Genomic_DNA"/>
</dbReference>
<feature type="chain" id="PRO_5045551058" evidence="3">
    <location>
        <begin position="25"/>
        <end position="1101"/>
    </location>
</feature>
<proteinExistence type="predicted"/>
<keyword evidence="5" id="KW-1185">Reference proteome</keyword>
<feature type="signal peptide" evidence="3">
    <location>
        <begin position="1"/>
        <end position="24"/>
    </location>
</feature>
<dbReference type="Proteomes" id="UP001642540">
    <property type="component" value="Unassembled WGS sequence"/>
</dbReference>
<feature type="compositionally biased region" description="Basic and acidic residues" evidence="1">
    <location>
        <begin position="558"/>
        <end position="569"/>
    </location>
</feature>
<organism evidence="4 5">
    <name type="scientific">Orchesella dallaii</name>
    <dbReference type="NCBI Taxonomy" id="48710"/>
    <lineage>
        <taxon>Eukaryota</taxon>
        <taxon>Metazoa</taxon>
        <taxon>Ecdysozoa</taxon>
        <taxon>Arthropoda</taxon>
        <taxon>Hexapoda</taxon>
        <taxon>Collembola</taxon>
        <taxon>Entomobryomorpha</taxon>
        <taxon>Entomobryoidea</taxon>
        <taxon>Orchesellidae</taxon>
        <taxon>Orchesellinae</taxon>
        <taxon>Orchesella</taxon>
    </lineage>
</organism>
<evidence type="ECO:0000313" key="4">
    <source>
        <dbReference type="EMBL" id="CAL8071589.1"/>
    </source>
</evidence>
<feature type="compositionally biased region" description="Low complexity" evidence="1">
    <location>
        <begin position="941"/>
        <end position="960"/>
    </location>
</feature>
<feature type="compositionally biased region" description="Polar residues" evidence="1">
    <location>
        <begin position="1010"/>
        <end position="1026"/>
    </location>
</feature>
<reference evidence="4 5" key="1">
    <citation type="submission" date="2024-08" db="EMBL/GenBank/DDBJ databases">
        <authorList>
            <person name="Cucini C."/>
            <person name="Frati F."/>
        </authorList>
    </citation>
    <scope>NUCLEOTIDE SEQUENCE [LARGE SCALE GENOMIC DNA]</scope>
</reference>
<evidence type="ECO:0000256" key="3">
    <source>
        <dbReference type="SAM" id="SignalP"/>
    </source>
</evidence>
<feature type="compositionally biased region" description="Low complexity" evidence="1">
    <location>
        <begin position="1057"/>
        <end position="1067"/>
    </location>
</feature>
<feature type="region of interest" description="Disordered" evidence="1">
    <location>
        <begin position="864"/>
        <end position="891"/>
    </location>
</feature>
<keyword evidence="2" id="KW-1133">Transmembrane helix</keyword>
<feature type="compositionally biased region" description="Low complexity" evidence="1">
    <location>
        <begin position="195"/>
        <end position="205"/>
    </location>
</feature>
<gene>
    <name evidence="4" type="ORF">ODALV1_LOCUS1787</name>
</gene>
<feature type="transmembrane region" description="Helical" evidence="2">
    <location>
        <begin position="414"/>
        <end position="439"/>
    </location>
</feature>
<feature type="region of interest" description="Disordered" evidence="1">
    <location>
        <begin position="475"/>
        <end position="671"/>
    </location>
</feature>
<comment type="caution">
    <text evidence="4">The sequence shown here is derived from an EMBL/GenBank/DDBJ whole genome shotgun (WGS) entry which is preliminary data.</text>
</comment>
<sequence length="1101" mass="121138">MALAFSKYFLQYFLLFIWFSGVNHFVNPSSEAGITVGSGMEPDYQEPLAMEDRHLYMHNRRLSLPPSHADPLQEPLRRHYKLDDFLWTGSGDGPHPSEQDGGLAWEDNGGGGPGEQSGHHSRSWVKVTKTMTLYRTVLTTIYPVEMTPTVVSGIPIEPTPHISSPLFSESVSVTSSFELDSSMAVPLNTWQVTPTFTPTPEPTQTYQISPSPTSSTTANQSNGVQENLSAESTDLVYWIQTSIKANDSAFRDAPKVFQSRMQKNLARVYASAFKRHLLTSLGVLPPSKSSKRRKRSSNNEDNHDDNLKRLYVALSSMSPTQLKNLATTTMNVTVTLLNVSSEQREPRVDLKYVVLAEGTPVPAFSAVKELDLVSKEEMEYEIGYEIIDKKAEALVAGPPEQMTRNDEIAATSPWLIVAVTTICLLVILLVLIAFMVWKWKHNRLGDSRRLPASISSRPQSGIEIEEGVINPAFLGTPSRIGHGGTHEPSPKSSPASSLLTRARTAKKISDILNRSSSRLDSGKTEGKKRGSRFDLENSPTSSEDLRQKRQMTSSEGSADWKELLGETRPKGLKGASAVSQARARQRSPPRQRASAVGKSERREKDVVRRRRRKSQVSKMEEATLKTDDDEMSHSSMDEDDKWEQDQESKSVVDAGPLPSRGGTDAISLGNLDICQDSIAKTPSEYAKRMVPWKRPGSAIPGSSAKSKSQIYGVSDSGGGRRPGSRLALPETIEEIPSFDLTEEDEGTTAREQDRDLSEKSFEMKDSPQKSTGSPPPDTKDAQVQTPTRISKTASHKARAAPKPRKNWRGSPAGPSESVISTESEEIVEVHHINSSMSDDQNPLGRMRKRFHQFLDDAFNVMGTTNVRRDDPDNQAETQSAKVSISHEVVETETQWRPWTSHVIREETLQKLKRPKSAAVPIGPPKKAWTASSERRTHSAKSKACSESKSVASTSRVASSADIQETTRPSRPLPPQQTQNEEDDSYDKTSTPCTTARDDVRVHTSGGGGANNVTSTSINTSDQSQSRSVILSPAFIFPQYPTYPDIRIETGGVGGGSSTSASNQSSQQQPPPSLPSNDPAVPLIQAIKNEMKRFEKDPTDPK</sequence>
<feature type="region of interest" description="Disordered" evidence="1">
    <location>
        <begin position="91"/>
        <end position="122"/>
    </location>
</feature>
<feature type="compositionally biased region" description="Basic residues" evidence="1">
    <location>
        <begin position="793"/>
        <end position="807"/>
    </location>
</feature>
<feature type="compositionally biased region" description="Basic and acidic residues" evidence="1">
    <location>
        <begin position="520"/>
        <end position="535"/>
    </location>
</feature>
<accession>A0ABP1PPW4</accession>
<feature type="compositionally biased region" description="Polar residues" evidence="1">
    <location>
        <begin position="781"/>
        <end position="792"/>
    </location>
</feature>
<feature type="compositionally biased region" description="Basic and acidic residues" evidence="1">
    <location>
        <begin position="747"/>
        <end position="767"/>
    </location>
</feature>
<feature type="compositionally biased region" description="Basic and acidic residues" evidence="1">
    <location>
        <begin position="297"/>
        <end position="306"/>
    </location>
</feature>
<feature type="compositionally biased region" description="Polar residues" evidence="1">
    <location>
        <begin position="206"/>
        <end position="224"/>
    </location>
</feature>
<keyword evidence="3" id="KW-0732">Signal</keyword>
<evidence type="ECO:0000313" key="5">
    <source>
        <dbReference type="Proteomes" id="UP001642540"/>
    </source>
</evidence>